<accession>A0AAD8MJC8</accession>
<protein>
    <submittedName>
        <fullName evidence="2">Spastin like</fullName>
    </submittedName>
</protein>
<dbReference type="InterPro" id="IPR008004">
    <property type="entry name" value="OCTOPUS-like"/>
</dbReference>
<dbReference type="Proteomes" id="UP001237642">
    <property type="component" value="Unassembled WGS sequence"/>
</dbReference>
<evidence type="ECO:0000313" key="2">
    <source>
        <dbReference type="EMBL" id="KAK1374972.1"/>
    </source>
</evidence>
<evidence type="ECO:0000256" key="1">
    <source>
        <dbReference type="SAM" id="MobiDB-lite"/>
    </source>
</evidence>
<proteinExistence type="predicted"/>
<dbReference type="EMBL" id="JAUIZM010000007">
    <property type="protein sequence ID" value="KAK1374972.1"/>
    <property type="molecule type" value="Genomic_DNA"/>
</dbReference>
<feature type="compositionally biased region" description="Low complexity" evidence="1">
    <location>
        <begin position="62"/>
        <end position="80"/>
    </location>
</feature>
<comment type="caution">
    <text evidence="2">The sequence shown here is derived from an EMBL/GenBank/DDBJ whole genome shotgun (WGS) entry which is preliminary data.</text>
</comment>
<name>A0AAD8MJC8_9APIA</name>
<feature type="region of interest" description="Disordered" evidence="1">
    <location>
        <begin position="196"/>
        <end position="223"/>
    </location>
</feature>
<evidence type="ECO:0000313" key="3">
    <source>
        <dbReference type="Proteomes" id="UP001237642"/>
    </source>
</evidence>
<reference evidence="2" key="2">
    <citation type="submission" date="2023-05" db="EMBL/GenBank/DDBJ databases">
        <authorList>
            <person name="Schelkunov M.I."/>
        </authorList>
    </citation>
    <scope>NUCLEOTIDE SEQUENCE</scope>
    <source>
        <strain evidence="2">Hsosn_3</strain>
        <tissue evidence="2">Leaf</tissue>
    </source>
</reference>
<feature type="region of interest" description="Disordered" evidence="1">
    <location>
        <begin position="104"/>
        <end position="148"/>
    </location>
</feature>
<keyword evidence="3" id="KW-1185">Reference proteome</keyword>
<dbReference type="PANTHER" id="PTHR34197:SF2">
    <property type="entry name" value="OS04G0591300 PROTEIN"/>
    <property type="match status" value="1"/>
</dbReference>
<gene>
    <name evidence="2" type="ORF">POM88_031165</name>
</gene>
<sequence>MAGCYMDEEEIWKCTTHPSKRRRTGICPSCLRDRLNTLCPNCAHVRPCECCPLSTAAAMSSSTTSSSSSSFSLFSSTSTSGEPSMRRSRSVAIPFLRSRSKYAPNLEFVDQKPPPPTEPKEKTSDQSLPLPLPPIKDQKPPLPGKSSKSKTALLLSMFKPNKSKKLGEIIEKEKDEELNKTSSDFAWMMRRSRSVAVPKSLNSRAGDNDSAVKTRGWHFPSPMNAFRQSKASKVLEEHHPSTMCKV</sequence>
<dbReference type="Pfam" id="PF05340">
    <property type="entry name" value="DUF740"/>
    <property type="match status" value="1"/>
</dbReference>
<dbReference type="PANTHER" id="PTHR34197">
    <property type="entry name" value="OS04G0591300 PROTEIN"/>
    <property type="match status" value="1"/>
</dbReference>
<organism evidence="2 3">
    <name type="scientific">Heracleum sosnowskyi</name>
    <dbReference type="NCBI Taxonomy" id="360622"/>
    <lineage>
        <taxon>Eukaryota</taxon>
        <taxon>Viridiplantae</taxon>
        <taxon>Streptophyta</taxon>
        <taxon>Embryophyta</taxon>
        <taxon>Tracheophyta</taxon>
        <taxon>Spermatophyta</taxon>
        <taxon>Magnoliopsida</taxon>
        <taxon>eudicotyledons</taxon>
        <taxon>Gunneridae</taxon>
        <taxon>Pentapetalae</taxon>
        <taxon>asterids</taxon>
        <taxon>campanulids</taxon>
        <taxon>Apiales</taxon>
        <taxon>Apiaceae</taxon>
        <taxon>Apioideae</taxon>
        <taxon>apioid superclade</taxon>
        <taxon>Tordylieae</taxon>
        <taxon>Tordyliinae</taxon>
        <taxon>Heracleum</taxon>
    </lineage>
</organism>
<feature type="region of interest" description="Disordered" evidence="1">
    <location>
        <begin position="62"/>
        <end position="88"/>
    </location>
</feature>
<dbReference type="AlphaFoldDB" id="A0AAD8MJC8"/>
<reference evidence="2" key="1">
    <citation type="submission" date="2023-02" db="EMBL/GenBank/DDBJ databases">
        <title>Genome of toxic invasive species Heracleum sosnowskyi carries increased number of genes despite the absence of recent whole-genome duplications.</title>
        <authorList>
            <person name="Schelkunov M."/>
            <person name="Shtratnikova V."/>
            <person name="Makarenko M."/>
            <person name="Klepikova A."/>
            <person name="Omelchenko D."/>
            <person name="Novikova G."/>
            <person name="Obukhova E."/>
            <person name="Bogdanov V."/>
            <person name="Penin A."/>
            <person name="Logacheva M."/>
        </authorList>
    </citation>
    <scope>NUCLEOTIDE SEQUENCE</scope>
    <source>
        <strain evidence="2">Hsosn_3</strain>
        <tissue evidence="2">Leaf</tissue>
    </source>
</reference>